<gene>
    <name evidence="1" type="ORF">LCGC14_1401540</name>
</gene>
<organism evidence="1">
    <name type="scientific">marine sediment metagenome</name>
    <dbReference type="NCBI Taxonomy" id="412755"/>
    <lineage>
        <taxon>unclassified sequences</taxon>
        <taxon>metagenomes</taxon>
        <taxon>ecological metagenomes</taxon>
    </lineage>
</organism>
<evidence type="ECO:0000313" key="1">
    <source>
        <dbReference type="EMBL" id="KKM74323.1"/>
    </source>
</evidence>
<accession>A0A0F9JX95</accession>
<comment type="caution">
    <text evidence="1">The sequence shown here is derived from an EMBL/GenBank/DDBJ whole genome shotgun (WGS) entry which is preliminary data.</text>
</comment>
<reference evidence="1" key="1">
    <citation type="journal article" date="2015" name="Nature">
        <title>Complex archaea that bridge the gap between prokaryotes and eukaryotes.</title>
        <authorList>
            <person name="Spang A."/>
            <person name="Saw J.H."/>
            <person name="Jorgensen S.L."/>
            <person name="Zaremba-Niedzwiedzka K."/>
            <person name="Martijn J."/>
            <person name="Lind A.E."/>
            <person name="van Eijk R."/>
            <person name="Schleper C."/>
            <person name="Guy L."/>
            <person name="Ettema T.J."/>
        </authorList>
    </citation>
    <scope>NUCLEOTIDE SEQUENCE</scope>
</reference>
<dbReference type="AlphaFoldDB" id="A0A0F9JX95"/>
<feature type="non-terminal residue" evidence="1">
    <location>
        <position position="1"/>
    </location>
</feature>
<dbReference type="EMBL" id="LAZR01009160">
    <property type="protein sequence ID" value="KKM74323.1"/>
    <property type="molecule type" value="Genomic_DNA"/>
</dbReference>
<name>A0A0F9JX95_9ZZZZ</name>
<protein>
    <submittedName>
        <fullName evidence="1">Uncharacterized protein</fullName>
    </submittedName>
</protein>
<sequence length="36" mass="4353">NISQNARLKADYDKSQYTANFYDSTGKRFRRHKKED</sequence>
<proteinExistence type="predicted"/>